<accession>A0ABM0GLI3</accession>
<dbReference type="InterPro" id="IPR019015">
    <property type="entry name" value="HIRA_B_motif"/>
</dbReference>
<dbReference type="InterPro" id="IPR036397">
    <property type="entry name" value="RNaseH_sf"/>
</dbReference>
<dbReference type="Pfam" id="PF09453">
    <property type="entry name" value="HIRA_B"/>
    <property type="match status" value="1"/>
</dbReference>
<evidence type="ECO:0000313" key="13">
    <source>
        <dbReference type="RefSeq" id="XP_002732568.2"/>
    </source>
</evidence>
<dbReference type="InterPro" id="IPR031120">
    <property type="entry name" value="HIR1-like"/>
</dbReference>
<dbReference type="Gene3D" id="2.130.10.10">
    <property type="entry name" value="YVTN repeat-like/Quinoprotein amine dehydrogenase"/>
    <property type="match status" value="2"/>
</dbReference>
<keyword evidence="7" id="KW-0804">Transcription</keyword>
<dbReference type="InterPro" id="IPR055410">
    <property type="entry name" value="Beta-prop_CAF1B_HIR1"/>
</dbReference>
<dbReference type="InterPro" id="IPR001680">
    <property type="entry name" value="WD40_rpt"/>
</dbReference>
<dbReference type="InterPro" id="IPR041588">
    <property type="entry name" value="Integrase_H2C2"/>
</dbReference>
<dbReference type="Pfam" id="PF17921">
    <property type="entry name" value="Integrase_H2C2"/>
    <property type="match status" value="1"/>
</dbReference>
<dbReference type="Pfam" id="PF24105">
    <property type="entry name" value="Beta-prop_CAF1B_HIR1"/>
    <property type="match status" value="1"/>
</dbReference>
<dbReference type="Gene3D" id="1.10.340.70">
    <property type="match status" value="1"/>
</dbReference>
<comment type="similarity">
    <text evidence="2">Belongs to the WD repeat HIR1 family.</text>
</comment>
<feature type="repeat" description="WD" evidence="9">
    <location>
        <begin position="66"/>
        <end position="98"/>
    </location>
</feature>
<evidence type="ECO:0000256" key="4">
    <source>
        <dbReference type="ARBA" id="ARBA00022737"/>
    </source>
</evidence>
<dbReference type="InterPro" id="IPR012337">
    <property type="entry name" value="RNaseH-like_sf"/>
</dbReference>
<dbReference type="SMART" id="SM00320">
    <property type="entry name" value="WD40"/>
    <property type="match status" value="7"/>
</dbReference>
<feature type="compositionally biased region" description="Low complexity" evidence="10">
    <location>
        <begin position="566"/>
        <end position="576"/>
    </location>
</feature>
<dbReference type="PANTHER" id="PTHR13831:SF0">
    <property type="entry name" value="PROTEIN HIRA"/>
    <property type="match status" value="1"/>
</dbReference>
<evidence type="ECO:0000259" key="11">
    <source>
        <dbReference type="PROSITE" id="PS50994"/>
    </source>
</evidence>
<dbReference type="PROSITE" id="PS50082">
    <property type="entry name" value="WD_REPEATS_2"/>
    <property type="match status" value="3"/>
</dbReference>
<dbReference type="InterPro" id="IPR001584">
    <property type="entry name" value="Integrase_cat-core"/>
</dbReference>
<feature type="compositionally biased region" description="Basic and acidic residues" evidence="10">
    <location>
        <begin position="536"/>
        <end position="565"/>
    </location>
</feature>
<protein>
    <submittedName>
        <fullName evidence="13">Protein HIRA</fullName>
    </submittedName>
</protein>
<name>A0ABM0GLI3_SACKO</name>
<keyword evidence="5" id="KW-0156">Chromatin regulator</keyword>
<evidence type="ECO:0000256" key="5">
    <source>
        <dbReference type="ARBA" id="ARBA00022853"/>
    </source>
</evidence>
<evidence type="ECO:0000256" key="8">
    <source>
        <dbReference type="ARBA" id="ARBA00023242"/>
    </source>
</evidence>
<dbReference type="InterPro" id="IPR008042">
    <property type="entry name" value="Retrotrans_Pao"/>
</dbReference>
<feature type="repeat" description="WD" evidence="9">
    <location>
        <begin position="127"/>
        <end position="159"/>
    </location>
</feature>
<feature type="region of interest" description="Disordered" evidence="10">
    <location>
        <begin position="471"/>
        <end position="501"/>
    </location>
</feature>
<dbReference type="GeneID" id="100368021"/>
<feature type="repeat" description="WD" evidence="9">
    <location>
        <begin position="170"/>
        <end position="201"/>
    </location>
</feature>
<dbReference type="Proteomes" id="UP000694865">
    <property type="component" value="Unplaced"/>
</dbReference>
<dbReference type="PROSITE" id="PS50294">
    <property type="entry name" value="WD_REPEATS_REGION"/>
    <property type="match status" value="3"/>
</dbReference>
<feature type="domain" description="Integrase catalytic" evidence="11">
    <location>
        <begin position="1264"/>
        <end position="1378"/>
    </location>
</feature>
<evidence type="ECO:0000256" key="1">
    <source>
        <dbReference type="ARBA" id="ARBA00004123"/>
    </source>
</evidence>
<keyword evidence="8" id="KW-0539">Nucleus</keyword>
<keyword evidence="6" id="KW-0805">Transcription regulation</keyword>
<dbReference type="SUPFAM" id="SSF50978">
    <property type="entry name" value="WD40 repeat-like"/>
    <property type="match status" value="1"/>
</dbReference>
<dbReference type="PANTHER" id="PTHR13831">
    <property type="entry name" value="MEMBER OF THE HIR1 FAMILY OF WD-REPEAT PROTEINS"/>
    <property type="match status" value="1"/>
</dbReference>
<evidence type="ECO:0000256" key="9">
    <source>
        <dbReference type="PROSITE-ProRule" id="PRU00221"/>
    </source>
</evidence>
<dbReference type="Gene3D" id="3.30.420.10">
    <property type="entry name" value="Ribonuclease H-like superfamily/Ribonuclease H"/>
    <property type="match status" value="1"/>
</dbReference>
<evidence type="ECO:0000256" key="2">
    <source>
        <dbReference type="ARBA" id="ARBA00007306"/>
    </source>
</evidence>
<keyword evidence="12" id="KW-1185">Reference proteome</keyword>
<dbReference type="SUPFAM" id="SSF53098">
    <property type="entry name" value="Ribonuclease H-like"/>
    <property type="match status" value="1"/>
</dbReference>
<dbReference type="InterPro" id="IPR011494">
    <property type="entry name" value="HIRA-like_C"/>
</dbReference>
<dbReference type="InterPro" id="IPR015943">
    <property type="entry name" value="WD40/YVTN_repeat-like_dom_sf"/>
</dbReference>
<dbReference type="RefSeq" id="XP_002732568.2">
    <property type="nucleotide sequence ID" value="XM_002732522.2"/>
</dbReference>
<feature type="region of interest" description="Disordered" evidence="10">
    <location>
        <begin position="536"/>
        <end position="594"/>
    </location>
</feature>
<proteinExistence type="inferred from homology"/>
<dbReference type="InterPro" id="IPR011044">
    <property type="entry name" value="Quino_amine_DH_bsu"/>
</dbReference>
<evidence type="ECO:0000313" key="12">
    <source>
        <dbReference type="Proteomes" id="UP000694865"/>
    </source>
</evidence>
<reference evidence="13" key="1">
    <citation type="submission" date="2025-08" db="UniProtKB">
        <authorList>
            <consortium name="RefSeq"/>
        </authorList>
    </citation>
    <scope>IDENTIFICATION</scope>
    <source>
        <tissue evidence="13">Testes</tissue>
    </source>
</reference>
<dbReference type="InterPro" id="IPR036322">
    <property type="entry name" value="WD40_repeat_dom_sf"/>
</dbReference>
<keyword evidence="3 9" id="KW-0853">WD repeat</keyword>
<evidence type="ECO:0000256" key="7">
    <source>
        <dbReference type="ARBA" id="ARBA00023163"/>
    </source>
</evidence>
<dbReference type="PROSITE" id="PS50994">
    <property type="entry name" value="INTEGRASE"/>
    <property type="match status" value="1"/>
</dbReference>
<dbReference type="Pfam" id="PF05380">
    <property type="entry name" value="Peptidase_A17"/>
    <property type="match status" value="1"/>
</dbReference>
<organism evidence="12 13">
    <name type="scientific">Saccoglossus kowalevskii</name>
    <name type="common">Acorn worm</name>
    <dbReference type="NCBI Taxonomy" id="10224"/>
    <lineage>
        <taxon>Eukaryota</taxon>
        <taxon>Metazoa</taxon>
        <taxon>Hemichordata</taxon>
        <taxon>Enteropneusta</taxon>
        <taxon>Harrimaniidae</taxon>
        <taxon>Saccoglossus</taxon>
    </lineage>
</organism>
<evidence type="ECO:0000256" key="3">
    <source>
        <dbReference type="ARBA" id="ARBA00022574"/>
    </source>
</evidence>
<comment type="subcellular location">
    <subcellularLocation>
        <location evidence="1">Nucleus</location>
    </subcellularLocation>
</comment>
<gene>
    <name evidence="13" type="primary">HIRA</name>
</gene>
<evidence type="ECO:0000256" key="10">
    <source>
        <dbReference type="SAM" id="MobiDB-lite"/>
    </source>
</evidence>
<sequence>MRLLKPAWVSHDGKPIFSIDIHPDGSRFVTGGQGDDSGKVAIWNIAPVKNEKVEKDENVPKLLCSMDNHLACVNSVRWSMNGKYLASGGDDKLIMIWQFIGRYPGSSSTSFGGKTVNIEQWRCVSTLRAHSGDILDLAWSPHDAWLASCSIDNTVVIWNAHKFPEVLSVLRGHTGLVKGITWDPVGKYVASQSDDRSLRVWRTIDWQQEASITKPFDECGGTTHVLRLSWSPDGNHIVSAHAMNNAGPTAQIIERNGWKANMDFVGHRKAITCVRFNPHIFSKVLKKGGNGKSQQYCCCAIGSRDRSLSIWLTALKRPLVITHDLFNNSVLDISWSKNGFDLLVCSWDGTVAFLSFTEDELGKPLASEEKAMLHKKLYGSSISINDPNHYGNTIIETPAMLKIQQQKLDKQTEQKAMQQNNVTTPKKNIPIMVGEGKPNPLAKQIETRTPDGRRRITPLCIAPQVDLGTVPEPFSITSPFGSPQQSTEQTCDASSNPPSKTLESVTALLPSITPISALDCRLTGKAKTNKIIHKDKEKDKVKEKTPDKEKEKEKLKETPKSREPKSSSTTLSSSISVKRKSDTTTVGIKRPRKDAVVKAAAVAGSSTIPTTPDRDSSRHAVYVTSSLQLPTPQPQKKLSLQILGRASTDPVMNIELENNINIAGMTIQRVKCVKGEQVTWEAVLTSRGLAMAGNSNFVCIACEDKSLYIISPNGRRLLPGIILSSTVSVLHCSGHFVMIISSAGNLHVWNVKKCQAVIRNENLGSVMPSKDVTISRTLLTDQGSPIITLSTGRTYTFNADLHCCSVAYGAAIYLLSEHNETCLVMAKSRVAPINSQLLTLPRLELMGTLIATRLSKYVSEALETKFCVTAHTLWSDNQAVLHWLHGNGKQDIFTKNRVSEILEFSQSLRYVNTADNPADLVTRGVQPETLSNSDFWWSGPSWLSNRDKWPGKIEFGKIIVNNDSESEVRKSKIENNISTPKVSEKCAQCPTTGTSDIVSDRPLLCTPPSQSRGHVNSENEISPHFHKSAEDFIKTAETVSGDIIDTNREPPELQNSKINDQIVSLHVASESDNLLGHHFELHNEPNIAPKEIIHATESNSEPSLEKDYRYSPFQRSTSSEIYDAEHAWLTSIQSTHFGDVVSSIRRQQFRHGVLQKQLKLFLDDKSILRIGGRLQNTDFPFETMHPILLPGKHRFTTLIILDAHHLLNHGGPLTTVNKIREKYWITAIRRHVNSTLRSCVVCKKVDGTPFPLPTQAPLPDFRVKEAVPFEFCGTDYTGHLFVRDQHTGLSSKVYVLIFTCASTRCIHLELTQDLTAASFILAMRRFTARRSTPRKMISDNGSTFIAAAKILKGLDSSPVLRSKQASRMHQMNPHLQQAATLSHLENQLAAALTVKSSKEYRFWLLTYARYLAQEGVENRLREICDDLLGPFYRGDVEDSKWDSNVLGMSKRDILQDILPIVGSNIRFQRVYMEYQEQLEMTRK</sequence>
<dbReference type="CDD" id="cd00200">
    <property type="entry name" value="WD40"/>
    <property type="match status" value="1"/>
</dbReference>
<evidence type="ECO:0000256" key="6">
    <source>
        <dbReference type="ARBA" id="ARBA00023015"/>
    </source>
</evidence>
<keyword evidence="4" id="KW-0677">Repeat</keyword>
<feature type="compositionally biased region" description="Polar residues" evidence="10">
    <location>
        <begin position="475"/>
        <end position="501"/>
    </location>
</feature>
<dbReference type="Pfam" id="PF07569">
    <property type="entry name" value="Hira"/>
    <property type="match status" value="2"/>
</dbReference>
<dbReference type="SUPFAM" id="SSF50969">
    <property type="entry name" value="YVTN repeat-like/Quinoprotein amine dehydrogenase"/>
    <property type="match status" value="1"/>
</dbReference>